<feature type="domain" description="GmrSD restriction endonucleases N-terminal" evidence="1">
    <location>
        <begin position="40"/>
        <end position="190"/>
    </location>
</feature>
<dbReference type="PANTHER" id="PTHR39639">
    <property type="entry name" value="CHROMOSOME 16, WHOLE GENOME SHOTGUN SEQUENCE"/>
    <property type="match status" value="1"/>
</dbReference>
<proteinExistence type="predicted"/>
<comment type="caution">
    <text evidence="2">The sequence shown here is derived from an EMBL/GenBank/DDBJ whole genome shotgun (WGS) entry which is preliminary data.</text>
</comment>
<gene>
    <name evidence="2" type="ORF">H6G43_05990</name>
</gene>
<accession>A0ABR8IPJ6</accession>
<dbReference type="EMBL" id="JACJTM010000009">
    <property type="protein sequence ID" value="MBD2684801.1"/>
    <property type="molecule type" value="Genomic_DNA"/>
</dbReference>
<dbReference type="PANTHER" id="PTHR39639:SF1">
    <property type="entry name" value="DUF262 DOMAIN-CONTAINING PROTEIN"/>
    <property type="match status" value="1"/>
</dbReference>
<dbReference type="Proteomes" id="UP000660270">
    <property type="component" value="Unassembled WGS sequence"/>
</dbReference>
<organism evidence="2 3">
    <name type="scientific">Aphanizomenon flos-aquae FACHB-1249</name>
    <dbReference type="NCBI Taxonomy" id="2692889"/>
    <lineage>
        <taxon>Bacteria</taxon>
        <taxon>Bacillati</taxon>
        <taxon>Cyanobacteriota</taxon>
        <taxon>Cyanophyceae</taxon>
        <taxon>Nostocales</taxon>
        <taxon>Aphanizomenonaceae</taxon>
        <taxon>Aphanizomenon</taxon>
    </lineage>
</organism>
<dbReference type="Pfam" id="PF03235">
    <property type="entry name" value="GmrSD_N"/>
    <property type="match status" value="1"/>
</dbReference>
<sequence>MTEISSETDIIENFKDDEDENIPFKYSITSYGADYPVDSLVKRLENGSIYIPSLQRHYVWKLDQASRFIESLLIGLPVPGIFFSKEKETGKLLVIDGQQRLRTLQYFYHGIFQPSDKKFGLKDVQKQFEGCTYDSLEEEDRRRLDDSIIHATIVTQDEPSEDDSSIYHIFKRLNTGGTVLKAQEIRSSIYHGEFNDLLKDMNNHPAWRSIYGRTDKNMRDEEMILRFLALYFKSDEYKKPMTEFLNEFMGKNRHLKIYSSQEIKQKFETTIKTIYDCIGGKAFKPKRNLNAAVFDAVMIGIARRLENGEIKDIDSLSLKYEALLNDHDFQVVTTNTARTSEVGIVKERIKLATEAFTEIK</sequence>
<keyword evidence="3" id="KW-1185">Reference proteome</keyword>
<reference evidence="2 3" key="1">
    <citation type="journal article" date="2020" name="ISME J.">
        <title>Comparative genomics reveals insights into cyanobacterial evolution and habitat adaptation.</title>
        <authorList>
            <person name="Chen M.Y."/>
            <person name="Teng W.K."/>
            <person name="Zhao L."/>
            <person name="Hu C.X."/>
            <person name="Zhou Y.K."/>
            <person name="Han B.P."/>
            <person name="Song L.R."/>
            <person name="Shu W.S."/>
        </authorList>
    </citation>
    <scope>NUCLEOTIDE SEQUENCE [LARGE SCALE GENOMIC DNA]</scope>
    <source>
        <strain evidence="2 3">FACHB-1249</strain>
    </source>
</reference>
<dbReference type="InterPro" id="IPR004919">
    <property type="entry name" value="GmrSD_N"/>
</dbReference>
<protein>
    <submittedName>
        <fullName evidence="2">DUF262 domain-containing protein</fullName>
    </submittedName>
</protein>
<evidence type="ECO:0000259" key="1">
    <source>
        <dbReference type="Pfam" id="PF03235"/>
    </source>
</evidence>
<evidence type="ECO:0000313" key="3">
    <source>
        <dbReference type="Proteomes" id="UP000660270"/>
    </source>
</evidence>
<name>A0ABR8IPJ6_APHFL</name>
<evidence type="ECO:0000313" key="2">
    <source>
        <dbReference type="EMBL" id="MBD2684801.1"/>
    </source>
</evidence>